<evidence type="ECO:0000256" key="4">
    <source>
        <dbReference type="PROSITE-ProRule" id="PRU00520"/>
    </source>
</evidence>
<comment type="catalytic activity">
    <reaction evidence="3 4">
        <text>an acyl phosphate + H2O = a carboxylate + phosphate + H(+)</text>
        <dbReference type="Rhea" id="RHEA:14965"/>
        <dbReference type="ChEBI" id="CHEBI:15377"/>
        <dbReference type="ChEBI" id="CHEBI:15378"/>
        <dbReference type="ChEBI" id="CHEBI:29067"/>
        <dbReference type="ChEBI" id="CHEBI:43474"/>
        <dbReference type="ChEBI" id="CHEBI:59918"/>
        <dbReference type="EC" id="3.6.1.7"/>
    </reaction>
</comment>
<dbReference type="AlphaFoldDB" id="U3PZ55"/>
<evidence type="ECO:0000259" key="6">
    <source>
        <dbReference type="PROSITE" id="PS51160"/>
    </source>
</evidence>
<keyword evidence="4" id="KW-0378">Hydrolase</keyword>
<evidence type="ECO:0000313" key="7">
    <source>
        <dbReference type="EMBL" id="AGW83490.1"/>
    </source>
</evidence>
<feature type="active site" evidence="4">
    <location>
        <position position="18"/>
    </location>
</feature>
<dbReference type="GO" id="GO:0003998">
    <property type="term" value="F:acylphosphatase activity"/>
    <property type="evidence" value="ECO:0007669"/>
    <property type="project" value="UniProtKB-EC"/>
</dbReference>
<feature type="active site" evidence="4">
    <location>
        <position position="36"/>
    </location>
</feature>
<dbReference type="InterPro" id="IPR020456">
    <property type="entry name" value="Acylphosphatase"/>
</dbReference>
<comment type="similarity">
    <text evidence="1 5">Belongs to the acylphosphatase family.</text>
</comment>
<feature type="domain" description="Acylphosphatase-like" evidence="6">
    <location>
        <begin position="3"/>
        <end position="89"/>
    </location>
</feature>
<evidence type="ECO:0000256" key="2">
    <source>
        <dbReference type="ARBA" id="ARBA00012150"/>
    </source>
</evidence>
<dbReference type="EC" id="3.6.1.7" evidence="2 4"/>
<proteinExistence type="inferred from homology"/>
<protein>
    <recommendedName>
        <fullName evidence="2 4">acylphosphatase</fullName>
        <ecNumber evidence="2 4">3.6.1.7</ecNumber>
    </recommendedName>
</protein>
<dbReference type="PROSITE" id="PS51160">
    <property type="entry name" value="ACYLPHOSPHATASE_3"/>
    <property type="match status" value="1"/>
</dbReference>
<evidence type="ECO:0000256" key="3">
    <source>
        <dbReference type="ARBA" id="ARBA00047645"/>
    </source>
</evidence>
<dbReference type="EMBL" id="KF056863">
    <property type="protein sequence ID" value="AGW83490.1"/>
    <property type="molecule type" value="Genomic_DNA"/>
</dbReference>
<dbReference type="SUPFAM" id="SSF54975">
    <property type="entry name" value="Acylphosphatase/BLUF domain-like"/>
    <property type="match status" value="1"/>
</dbReference>
<evidence type="ECO:0000256" key="1">
    <source>
        <dbReference type="ARBA" id="ARBA00005614"/>
    </source>
</evidence>
<dbReference type="Gene3D" id="3.30.70.100">
    <property type="match status" value="1"/>
</dbReference>
<dbReference type="PANTHER" id="PTHR47268:SF4">
    <property type="entry name" value="ACYLPHOSPHATASE"/>
    <property type="match status" value="1"/>
</dbReference>
<dbReference type="Pfam" id="PF00708">
    <property type="entry name" value="Acylphosphatase"/>
    <property type="match status" value="1"/>
</dbReference>
<dbReference type="PANTHER" id="PTHR47268">
    <property type="entry name" value="ACYLPHOSPHATASE"/>
    <property type="match status" value="1"/>
</dbReference>
<sequence>MRRIRAIATGRVQGVGYRVSAQRDAERLGLAGWVRNVGADRVEIDAQGDAESIEELISWLRQGPPLARVAELRVEERTPDASRGFEVRPSA</sequence>
<dbReference type="InterPro" id="IPR036046">
    <property type="entry name" value="Acylphosphatase-like_dom_sf"/>
</dbReference>
<organism evidence="7">
    <name type="scientific">uncultured bacterium WT8</name>
    <dbReference type="NCBI Taxonomy" id="1393214"/>
    <lineage>
        <taxon>Bacteria</taxon>
        <taxon>environmental samples</taxon>
    </lineage>
</organism>
<dbReference type="InterPro" id="IPR001792">
    <property type="entry name" value="Acylphosphatase-like_dom"/>
</dbReference>
<accession>U3PZ55</accession>
<evidence type="ECO:0000256" key="5">
    <source>
        <dbReference type="RuleBase" id="RU004168"/>
    </source>
</evidence>
<name>U3PZ55_9BACT</name>
<gene>
    <name evidence="7" type="ORF">wt8.31c</name>
</gene>
<reference evidence="7" key="1">
    <citation type="submission" date="2013-05" db="EMBL/GenBank/DDBJ databases">
        <authorList>
            <person name="Wang T."/>
            <person name="Qin Z.J."/>
        </authorList>
    </citation>
    <scope>NUCLEOTIDE SEQUENCE</scope>
</reference>